<dbReference type="AlphaFoldDB" id="A0A2S7U2R2"/>
<proteinExistence type="predicted"/>
<organism evidence="2 3">
    <name type="scientific">Rubritalea profundi</name>
    <dbReference type="NCBI Taxonomy" id="1658618"/>
    <lineage>
        <taxon>Bacteria</taxon>
        <taxon>Pseudomonadati</taxon>
        <taxon>Verrucomicrobiota</taxon>
        <taxon>Verrucomicrobiia</taxon>
        <taxon>Verrucomicrobiales</taxon>
        <taxon>Rubritaleaceae</taxon>
        <taxon>Rubritalea</taxon>
    </lineage>
</organism>
<accession>A0A2S7U2R2</accession>
<evidence type="ECO:0000313" key="2">
    <source>
        <dbReference type="EMBL" id="PQJ29268.1"/>
    </source>
</evidence>
<protein>
    <submittedName>
        <fullName evidence="2">Uncharacterized protein</fullName>
    </submittedName>
</protein>
<keyword evidence="3" id="KW-1185">Reference proteome</keyword>
<feature type="compositionally biased region" description="Low complexity" evidence="1">
    <location>
        <begin position="610"/>
        <end position="624"/>
    </location>
</feature>
<name>A0A2S7U2R2_9BACT</name>
<feature type="region of interest" description="Disordered" evidence="1">
    <location>
        <begin position="609"/>
        <end position="628"/>
    </location>
</feature>
<dbReference type="RefSeq" id="WP_105043763.1">
    <property type="nucleotide sequence ID" value="NZ_MQWA01000001.1"/>
</dbReference>
<sequence length="649" mass="71402">MNLSQPNTLSFPQRYKQAKSLIKHTSRASNPNWYADALAINIQIHIFVGSDSGAISYIRNMESGAWAKGPNISPEMEEDPSLLKPVLDGIITEHCANTKKPGIGVILYVADEFSTAELGPEHQNPAEVAELRKLIKENPRSILEDHSISNESHSWRLFPYPGAASGQPFATAIAFTRRHEHLMQKFRSYGEQNNLPIRTRAISAPLCAISALPWLLDQKPENGFVALYHYPQFTVLSFFNTHGDLVLIRTLQHHGNVPFSPQSASAIMTTTASLELEKPHVFIIPMAGAAPMGLSDSLTSMLPDSQVITLSPTSSALHIPTAPSETSAPSDLGVTRAWKWSDLAAQAAVESDPLPAAPSEETAIPGVTRPWKLKDMAAVAMLSQVRLEVVSTTNPPSASNSILAESHTFNTLVKEMWPIQDFLPPTSAETALYPDQVEMKLLKCSKLVKLAAACLVVGSLAKLGMDLSTSVADPAWGYETTHPQIQINSYRKSALEYDKLNNLLSDRSRAWSNMELLARLIPAKQNITVKDFIYKTSIQAANATNQRIPVIRTWTITGSGDSAARNYLETLNSATEMAKIFENTYQGTQDKSFNVSIANRKPRPDIQIKRANNSNSQRNSAASSHPFKFKMTITQRLDNEDELTLPLAK</sequence>
<evidence type="ECO:0000313" key="3">
    <source>
        <dbReference type="Proteomes" id="UP000239907"/>
    </source>
</evidence>
<dbReference type="EMBL" id="MQWA01000001">
    <property type="protein sequence ID" value="PQJ29268.1"/>
    <property type="molecule type" value="Genomic_DNA"/>
</dbReference>
<reference evidence="2 3" key="1">
    <citation type="submission" date="2016-12" db="EMBL/GenBank/DDBJ databases">
        <title>Study of bacterial adaptation to deep sea.</title>
        <authorList>
            <person name="Song J."/>
            <person name="Yoshizawa S."/>
            <person name="Kogure K."/>
        </authorList>
    </citation>
    <scope>NUCLEOTIDE SEQUENCE [LARGE SCALE GENOMIC DNA]</scope>
    <source>
        <strain evidence="2 3">SAORIC-165</strain>
    </source>
</reference>
<comment type="caution">
    <text evidence="2">The sequence shown here is derived from an EMBL/GenBank/DDBJ whole genome shotgun (WGS) entry which is preliminary data.</text>
</comment>
<gene>
    <name evidence="2" type="ORF">BSZ32_12705</name>
</gene>
<dbReference type="Proteomes" id="UP000239907">
    <property type="component" value="Unassembled WGS sequence"/>
</dbReference>
<dbReference type="OrthoDB" id="176466at2"/>
<evidence type="ECO:0000256" key="1">
    <source>
        <dbReference type="SAM" id="MobiDB-lite"/>
    </source>
</evidence>